<reference evidence="4" key="1">
    <citation type="journal article" date="2020" name="Nature">
        <title>Giant virus diversity and host interactions through global metagenomics.</title>
        <authorList>
            <person name="Schulz F."/>
            <person name="Roux S."/>
            <person name="Paez-Espino D."/>
            <person name="Jungbluth S."/>
            <person name="Walsh D.A."/>
            <person name="Denef V.J."/>
            <person name="McMahon K.D."/>
            <person name="Konstantinidis K.T."/>
            <person name="Eloe-Fadrosh E.A."/>
            <person name="Kyrpides N.C."/>
            <person name="Woyke T."/>
        </authorList>
    </citation>
    <scope>NUCLEOTIDE SEQUENCE</scope>
    <source>
        <strain evidence="4">GVMAG-M-3300023184-161</strain>
    </source>
</reference>
<name>A0A6C0HQ51_9ZZZZ</name>
<dbReference type="GO" id="GO:0003743">
    <property type="term" value="F:translation initiation factor activity"/>
    <property type="evidence" value="ECO:0007669"/>
    <property type="project" value="UniProtKB-KW"/>
</dbReference>
<organism evidence="4">
    <name type="scientific">viral metagenome</name>
    <dbReference type="NCBI Taxonomy" id="1070528"/>
    <lineage>
        <taxon>unclassified sequences</taxon>
        <taxon>metagenomes</taxon>
        <taxon>organismal metagenomes</taxon>
    </lineage>
</organism>
<dbReference type="SUPFAM" id="SSF55418">
    <property type="entry name" value="eIF4e-like"/>
    <property type="match status" value="1"/>
</dbReference>
<dbReference type="AlphaFoldDB" id="A0A6C0HQ51"/>
<evidence type="ECO:0000256" key="2">
    <source>
        <dbReference type="ARBA" id="ARBA00022884"/>
    </source>
</evidence>
<sequence>MSATYNSSVYNNFNDKWTLYGHLPHDTDWTFKSYKQIAQICLVEHMIAIYDKLPEALVNNCMLFLMRGNIKPIWEDPKNISGGCFSYKVHVNNVYNVWKRLSYALAGESLSSDIPFKIINGITISPKKNFCIIKIWLSSCEYQDPSSIFQISNEISPVGCLFKRHF</sequence>
<keyword evidence="3" id="KW-0648">Protein biosynthesis</keyword>
<keyword evidence="1" id="KW-0396">Initiation factor</keyword>
<dbReference type="EMBL" id="MN739997">
    <property type="protein sequence ID" value="QHT82235.1"/>
    <property type="molecule type" value="Genomic_DNA"/>
</dbReference>
<evidence type="ECO:0000256" key="1">
    <source>
        <dbReference type="ARBA" id="ARBA00022540"/>
    </source>
</evidence>
<proteinExistence type="predicted"/>
<dbReference type="GO" id="GO:0016281">
    <property type="term" value="C:eukaryotic translation initiation factor 4F complex"/>
    <property type="evidence" value="ECO:0007669"/>
    <property type="project" value="TreeGrafter"/>
</dbReference>
<evidence type="ECO:0000313" key="4">
    <source>
        <dbReference type="EMBL" id="QHT82235.1"/>
    </source>
</evidence>
<protein>
    <submittedName>
        <fullName evidence="4">Uncharacterized protein</fullName>
    </submittedName>
</protein>
<dbReference type="GO" id="GO:0000340">
    <property type="term" value="F:RNA 7-methylguanosine cap binding"/>
    <property type="evidence" value="ECO:0007669"/>
    <property type="project" value="TreeGrafter"/>
</dbReference>
<dbReference type="InterPro" id="IPR001040">
    <property type="entry name" value="TIF_eIF_4E"/>
</dbReference>
<dbReference type="Pfam" id="PF01652">
    <property type="entry name" value="IF4E"/>
    <property type="match status" value="1"/>
</dbReference>
<dbReference type="InterPro" id="IPR023398">
    <property type="entry name" value="TIF_eIF4e-like"/>
</dbReference>
<accession>A0A6C0HQ51</accession>
<dbReference type="PANTHER" id="PTHR11960">
    <property type="entry name" value="EUKARYOTIC TRANSLATION INITIATION FACTOR 4E RELATED"/>
    <property type="match status" value="1"/>
</dbReference>
<dbReference type="PANTHER" id="PTHR11960:SF8">
    <property type="entry name" value="EUKARYOTIC TRANSLATION INITIATION FACTOR 4E1-RELATED"/>
    <property type="match status" value="1"/>
</dbReference>
<dbReference type="Gene3D" id="3.30.760.10">
    <property type="entry name" value="RNA Cap, Translation Initiation Factor Eif4e"/>
    <property type="match status" value="1"/>
</dbReference>
<keyword evidence="2" id="KW-0694">RNA-binding</keyword>
<evidence type="ECO:0000256" key="3">
    <source>
        <dbReference type="ARBA" id="ARBA00022917"/>
    </source>
</evidence>